<evidence type="ECO:0000313" key="2">
    <source>
        <dbReference type="EMBL" id="OEJ88506.1"/>
    </source>
</evidence>
<dbReference type="AlphaFoldDB" id="A0A1E5RNP0"/>
<dbReference type="InParanoid" id="A0A1E5RNP0"/>
<comment type="caution">
    <text evidence="2">The sequence shown here is derived from an EMBL/GenBank/DDBJ whole genome shotgun (WGS) entry which is preliminary data.</text>
</comment>
<sequence>MTTNDYYRSDFEFISSEDELDTARHTGGEYVDCLESSTSDCCYSEDESLSFTYESVETSDGNESQSEASVLFVDEITYFSDLSETPTDSDRVLNNSSSSLDFFTEVFARDSASNGSICLNGSATESAIGSAEQSSLECFDLEIVIDRRVESDHDYEFETLVESSKSENDDFKLQEREAQNVFDQNNFANDFHISQLSYGGVKESKKVDLSSRSGNTKDLSSNKENICSKRRLSSRVPSAAVYVFKFLLNIASFLLKISFYTGVMTSSSILCNKCINILCQSQKDSFPDVKNVFSYMSNFSDESVGKLGAIFAISNIVLQKTISTALKCCNCATTTTTTTTATALTKDSRDSQTLKGFLLCAFSVFTMFSYFASVDLINSPNSTLVWPVFNIALSVVFGGGNYLSEAILYYSWVFISTNKHFESTSLINASFEYWETWCNKLNFHFGLFFVFAKLSKYVCERIDL</sequence>
<dbReference type="EMBL" id="LPNM01000005">
    <property type="protein sequence ID" value="OEJ88506.1"/>
    <property type="molecule type" value="Genomic_DNA"/>
</dbReference>
<dbReference type="Proteomes" id="UP000095728">
    <property type="component" value="Unassembled WGS sequence"/>
</dbReference>
<gene>
    <name evidence="2" type="ORF">AWRI3579_g768</name>
</gene>
<protein>
    <submittedName>
        <fullName evidence="2">Uncharacterized protein</fullName>
    </submittedName>
</protein>
<evidence type="ECO:0000313" key="3">
    <source>
        <dbReference type="Proteomes" id="UP000095728"/>
    </source>
</evidence>
<evidence type="ECO:0000256" key="1">
    <source>
        <dbReference type="SAM" id="Phobius"/>
    </source>
</evidence>
<keyword evidence="1" id="KW-0472">Membrane</keyword>
<keyword evidence="1" id="KW-1133">Transmembrane helix</keyword>
<feature type="transmembrane region" description="Helical" evidence="1">
    <location>
        <begin position="354"/>
        <end position="372"/>
    </location>
</feature>
<proteinExistence type="predicted"/>
<organism evidence="2 3">
    <name type="scientific">Hanseniaspora osmophila</name>
    <dbReference type="NCBI Taxonomy" id="56408"/>
    <lineage>
        <taxon>Eukaryota</taxon>
        <taxon>Fungi</taxon>
        <taxon>Dikarya</taxon>
        <taxon>Ascomycota</taxon>
        <taxon>Saccharomycotina</taxon>
        <taxon>Saccharomycetes</taxon>
        <taxon>Saccharomycodales</taxon>
        <taxon>Saccharomycodaceae</taxon>
        <taxon>Hanseniaspora</taxon>
    </lineage>
</organism>
<accession>A0A1E5RNP0</accession>
<name>A0A1E5RNP0_9ASCO</name>
<keyword evidence="3" id="KW-1185">Reference proteome</keyword>
<reference evidence="3" key="1">
    <citation type="journal article" date="2016" name="Genome Announc.">
        <title>Genome sequences of three species of Hanseniaspora isolated from spontaneous wine fermentations.</title>
        <authorList>
            <person name="Sternes P.R."/>
            <person name="Lee D."/>
            <person name="Kutyna D.R."/>
            <person name="Borneman A.R."/>
        </authorList>
    </citation>
    <scope>NUCLEOTIDE SEQUENCE [LARGE SCALE GENOMIC DNA]</scope>
    <source>
        <strain evidence="3">AWRI3579</strain>
    </source>
</reference>
<keyword evidence="1" id="KW-0812">Transmembrane</keyword>